<dbReference type="EMBL" id="LC553735">
    <property type="protein sequence ID" value="BCG45105.1"/>
    <property type="molecule type" value="Genomic_DNA"/>
</dbReference>
<protein>
    <submittedName>
        <fullName evidence="1">Uncharacterized protein</fullName>
    </submittedName>
</protein>
<evidence type="ECO:0000313" key="1">
    <source>
        <dbReference type="EMBL" id="BCG45105.1"/>
    </source>
</evidence>
<proteinExistence type="predicted"/>
<dbReference type="Proteomes" id="UP000504721">
    <property type="component" value="Segment"/>
</dbReference>
<dbReference type="GeneID" id="77949774"/>
<keyword evidence="2" id="KW-1185">Reference proteome</keyword>
<accession>A0A6J4EG38</accession>
<sequence length="78" mass="8678">MIIDMNNAPKVLTLGDLESGDVFQFPLDGENYYMLSSQKFGTTDKRSYINLSCGVIAMDEGNTVIKKINNARLTNKVD</sequence>
<organism evidence="1 2">
    <name type="scientific">Escherichia phage O18-011</name>
    <dbReference type="NCBI Taxonomy" id="2742113"/>
    <lineage>
        <taxon>Viruses</taxon>
        <taxon>Duplodnaviria</taxon>
        <taxon>Heunggongvirae</taxon>
        <taxon>Uroviricota</taxon>
        <taxon>Caudoviricetes</taxon>
        <taxon>Mktvariviridae</taxon>
        <taxon>Gordonclarkvirinae</taxon>
        <taxon>Kuravirus</taxon>
        <taxon>Kuravirus O18011</taxon>
    </lineage>
</organism>
<evidence type="ECO:0000313" key="2">
    <source>
        <dbReference type="Proteomes" id="UP000504721"/>
    </source>
</evidence>
<reference evidence="1 2" key="1">
    <citation type="submission" date="2020-06" db="EMBL/GenBank/DDBJ databases">
        <title>Genomic and proteomic analysis of O18-011, a novel Escherichia coli phage.</title>
        <authorList>
            <person name="Shahin K."/>
            <person name="Bao H."/>
            <person name="Soleimani-Delfan A."/>
            <person name="Wang R."/>
        </authorList>
    </citation>
    <scope>NUCLEOTIDE SEQUENCE [LARGE SCALE GENOMIC DNA]</scope>
</reference>
<dbReference type="KEGG" id="vg:77949774"/>
<dbReference type="RefSeq" id="YP_010673477.1">
    <property type="nucleotide sequence ID" value="NC_070985.1"/>
</dbReference>
<name>A0A6J4EG38_9CAUD</name>